<accession>A0A6C2TW96</accession>
<evidence type="ECO:0000259" key="1">
    <source>
        <dbReference type="PROSITE" id="PS51502"/>
    </source>
</evidence>
<dbReference type="Pfam" id="PF07876">
    <property type="entry name" value="Dabb"/>
    <property type="match status" value="1"/>
</dbReference>
<dbReference type="PROSITE" id="PS51502">
    <property type="entry name" value="S_R_A_B_BARREL"/>
    <property type="match status" value="1"/>
</dbReference>
<dbReference type="SMART" id="SM00886">
    <property type="entry name" value="Dabb"/>
    <property type="match status" value="1"/>
</dbReference>
<dbReference type="EMBL" id="CAAHFG010000001">
    <property type="protein sequence ID" value="VGO11812.1"/>
    <property type="molecule type" value="Genomic_DNA"/>
</dbReference>
<feature type="domain" description="Stress-response A/B barrel" evidence="1">
    <location>
        <begin position="25"/>
        <end position="116"/>
    </location>
</feature>
<dbReference type="InterPro" id="IPR013097">
    <property type="entry name" value="Dabb"/>
</dbReference>
<dbReference type="Proteomes" id="UP000366872">
    <property type="component" value="Unassembled WGS sequence"/>
</dbReference>
<evidence type="ECO:0000313" key="2">
    <source>
        <dbReference type="EMBL" id="VGO11812.1"/>
    </source>
</evidence>
<name>A0A6C2TW96_PONDE</name>
<keyword evidence="3" id="KW-1185">Reference proteome</keyword>
<dbReference type="Gene3D" id="3.30.70.100">
    <property type="match status" value="1"/>
</dbReference>
<evidence type="ECO:0000313" key="3">
    <source>
        <dbReference type="Proteomes" id="UP000366872"/>
    </source>
</evidence>
<sequence length="119" mass="13839">MKMNKHIVLITVLFACVSLTCAETVTRLLYFSLKHDSGSHEEKVFFEKIVILKEIPVVKGFELLKVRSGKMDYEYCLRLVFDDQAGADIYSNHPIHNQYVKDEWKPNVEKGMLVDLLEF</sequence>
<reference evidence="2 3" key="1">
    <citation type="submission" date="2019-04" db="EMBL/GenBank/DDBJ databases">
        <authorList>
            <person name="Van Vliet M D."/>
        </authorList>
    </citation>
    <scope>NUCLEOTIDE SEQUENCE [LARGE SCALE GENOMIC DNA]</scope>
    <source>
        <strain evidence="2 3">F1</strain>
    </source>
</reference>
<dbReference type="SUPFAM" id="SSF54909">
    <property type="entry name" value="Dimeric alpha+beta barrel"/>
    <property type="match status" value="1"/>
</dbReference>
<gene>
    <name evidence="2" type="ORF">PDESU_00359</name>
</gene>
<dbReference type="PROSITE" id="PS51257">
    <property type="entry name" value="PROKAR_LIPOPROTEIN"/>
    <property type="match status" value="1"/>
</dbReference>
<organism evidence="2 3">
    <name type="scientific">Pontiella desulfatans</name>
    <dbReference type="NCBI Taxonomy" id="2750659"/>
    <lineage>
        <taxon>Bacteria</taxon>
        <taxon>Pseudomonadati</taxon>
        <taxon>Kiritimatiellota</taxon>
        <taxon>Kiritimatiellia</taxon>
        <taxon>Kiritimatiellales</taxon>
        <taxon>Pontiellaceae</taxon>
        <taxon>Pontiella</taxon>
    </lineage>
</organism>
<protein>
    <recommendedName>
        <fullName evidence="1">Stress-response A/B barrel domain-containing protein</fullName>
    </recommendedName>
</protein>
<proteinExistence type="predicted"/>
<dbReference type="InterPro" id="IPR011008">
    <property type="entry name" value="Dimeric_a/b-barrel"/>
</dbReference>
<dbReference type="AlphaFoldDB" id="A0A6C2TW96"/>